<dbReference type="OrthoDB" id="9794834at2"/>
<gene>
    <name evidence="3" type="ORF">BKD09_42820</name>
</gene>
<dbReference type="Gene3D" id="1.10.10.2910">
    <property type="match status" value="1"/>
</dbReference>
<accession>A0A1L3FP00</accession>
<proteinExistence type="predicted"/>
<dbReference type="AlphaFoldDB" id="A0A1L3FP00"/>
<organism evidence="3 4">
    <name type="scientific">Bradyrhizobium japonicum</name>
    <dbReference type="NCBI Taxonomy" id="375"/>
    <lineage>
        <taxon>Bacteria</taxon>
        <taxon>Pseudomonadati</taxon>
        <taxon>Pseudomonadota</taxon>
        <taxon>Alphaproteobacteria</taxon>
        <taxon>Hyphomicrobiales</taxon>
        <taxon>Nitrobacteraceae</taxon>
        <taxon>Bradyrhizobium</taxon>
    </lineage>
</organism>
<dbReference type="InterPro" id="IPR010359">
    <property type="entry name" value="IrrE_HExxH"/>
</dbReference>
<evidence type="ECO:0000259" key="2">
    <source>
        <dbReference type="Pfam" id="PF06114"/>
    </source>
</evidence>
<name>A0A1L3FP00_BRAJP</name>
<feature type="domain" description="IrrE N-terminal-like" evidence="2">
    <location>
        <begin position="77"/>
        <end position="185"/>
    </location>
</feature>
<dbReference type="PANTHER" id="PTHR43236">
    <property type="entry name" value="ANTITOXIN HIGA1"/>
    <property type="match status" value="1"/>
</dbReference>
<reference evidence="3 4" key="1">
    <citation type="submission" date="2016-11" db="EMBL/GenBank/DDBJ databases">
        <title>Complete Genome Sequence of Bradyrhizobium sp. strain J5, an isolated from soybean nodule in Hokkaido.</title>
        <authorList>
            <person name="Kanehara K."/>
        </authorList>
    </citation>
    <scope>NUCLEOTIDE SEQUENCE [LARGE SCALE GENOMIC DNA]</scope>
    <source>
        <strain evidence="3 4">J5</strain>
    </source>
</reference>
<dbReference type="PANTHER" id="PTHR43236:SF2">
    <property type="entry name" value="BLL0069 PROTEIN"/>
    <property type="match status" value="1"/>
</dbReference>
<dbReference type="RefSeq" id="WP_038936602.1">
    <property type="nucleotide sequence ID" value="NZ_CP017637.1"/>
</dbReference>
<evidence type="ECO:0000313" key="3">
    <source>
        <dbReference type="EMBL" id="APG15065.1"/>
    </source>
</evidence>
<protein>
    <recommendedName>
        <fullName evidence="2">IrrE N-terminal-like domain-containing protein</fullName>
    </recommendedName>
</protein>
<dbReference type="EMBL" id="CP017637">
    <property type="protein sequence ID" value="APG15065.1"/>
    <property type="molecule type" value="Genomic_DNA"/>
</dbReference>
<evidence type="ECO:0000256" key="1">
    <source>
        <dbReference type="SAM" id="MobiDB-lite"/>
    </source>
</evidence>
<dbReference type="Pfam" id="PF06114">
    <property type="entry name" value="Peptidase_M78"/>
    <property type="match status" value="1"/>
</dbReference>
<dbReference type="Proteomes" id="UP000181962">
    <property type="component" value="Chromosome"/>
</dbReference>
<dbReference type="InterPro" id="IPR052345">
    <property type="entry name" value="Rad_response_metalloprotease"/>
</dbReference>
<sequence length="307" mass="34699">MSEPSRPRPLKEAARITQMLDLVLGADRFDRAPVDVIGLALEYSRKVAPDSPIHEVVERNISGCVGALVYGEARPRQWAIMYHVGQSDGRRSFTVGHEFAHYVLHRQLIEEDGRFDGGIYCDENAVVRRSGSGIEQEADEFAAALLMPLHDFRRQLPAKARADFETLGRLATRYGVSLTAAILRWLEFTETRAIMVVSNEGFAHWAKPSTAALKSGRYIRTRETVFELPAQAFAARCDYSDAARTGVTQQAGVWFPEPVLEMCFRSERYDQEITVLQFEADGPRFQEEEKESDVFDHFVRNGQAPDR</sequence>
<feature type="region of interest" description="Disordered" evidence="1">
    <location>
        <begin position="286"/>
        <end position="307"/>
    </location>
</feature>
<evidence type="ECO:0000313" key="4">
    <source>
        <dbReference type="Proteomes" id="UP000181962"/>
    </source>
</evidence>